<keyword evidence="6 13" id="KW-0489">Methyltransferase</keyword>
<evidence type="ECO:0000256" key="9">
    <source>
        <dbReference type="ARBA" id="ARBA00022884"/>
    </source>
</evidence>
<feature type="binding site" evidence="13">
    <location>
        <position position="330"/>
    </location>
    <ligand>
        <name>S-adenosyl-L-methionine</name>
        <dbReference type="ChEBI" id="CHEBI:59789"/>
    </ligand>
</feature>
<protein>
    <recommendedName>
        <fullName evidence="3">16S rRNA (cytosine(967)-C(5))-methyltransferase</fullName>
        <ecNumber evidence="3">2.1.1.176</ecNumber>
    </recommendedName>
    <alternativeName>
        <fullName evidence="10">16S rRNA m5C967 methyltransferase</fullName>
    </alternativeName>
    <alternativeName>
        <fullName evidence="11">rRNA (cytosine-C(5)-)-methyltransferase RsmB</fullName>
    </alternativeName>
</protein>
<evidence type="ECO:0000259" key="14">
    <source>
        <dbReference type="PROSITE" id="PS51686"/>
    </source>
</evidence>
<evidence type="ECO:0000256" key="3">
    <source>
        <dbReference type="ARBA" id="ARBA00012140"/>
    </source>
</evidence>
<keyword evidence="4" id="KW-0963">Cytoplasm</keyword>
<evidence type="ECO:0000256" key="12">
    <source>
        <dbReference type="ARBA" id="ARBA00047283"/>
    </source>
</evidence>
<evidence type="ECO:0000256" key="2">
    <source>
        <dbReference type="ARBA" id="ARBA00004496"/>
    </source>
</evidence>
<accession>A0A8J6Y4N7</accession>
<feature type="active site" description="Nucleophile" evidence="13">
    <location>
        <position position="383"/>
    </location>
</feature>
<dbReference type="InterPro" id="IPR023267">
    <property type="entry name" value="RCMT"/>
</dbReference>
<evidence type="ECO:0000256" key="6">
    <source>
        <dbReference type="ARBA" id="ARBA00022603"/>
    </source>
</evidence>
<dbReference type="PANTHER" id="PTHR22807:SF61">
    <property type="entry name" value="NOL1_NOP2_SUN FAMILY PROTEIN _ ANTITERMINATION NUSB DOMAIN-CONTAINING PROTEIN"/>
    <property type="match status" value="1"/>
</dbReference>
<evidence type="ECO:0000256" key="10">
    <source>
        <dbReference type="ARBA" id="ARBA00030399"/>
    </source>
</evidence>
<comment type="caution">
    <text evidence="15">The sequence shown here is derived from an EMBL/GenBank/DDBJ whole genome shotgun (WGS) entry which is preliminary data.</text>
</comment>
<evidence type="ECO:0000313" key="16">
    <source>
        <dbReference type="Proteomes" id="UP000648239"/>
    </source>
</evidence>
<dbReference type="Pfam" id="PF01189">
    <property type="entry name" value="Methyltr_RsmB-F"/>
    <property type="match status" value="1"/>
</dbReference>
<gene>
    <name evidence="15" type="primary">rsmB</name>
    <name evidence="15" type="ORF">IFK94_03310</name>
</gene>
<name>A0A8J6Y4N7_9BACT</name>
<organism evidence="15 16">
    <name type="scientific">Candidatus Polarisedimenticola svalbardensis</name>
    <dbReference type="NCBI Taxonomy" id="2886004"/>
    <lineage>
        <taxon>Bacteria</taxon>
        <taxon>Pseudomonadati</taxon>
        <taxon>Acidobacteriota</taxon>
        <taxon>Candidatus Polarisedimenticolia</taxon>
        <taxon>Candidatus Polarisedimenticolales</taxon>
        <taxon>Candidatus Polarisedimenticolaceae</taxon>
        <taxon>Candidatus Polarisedimenticola</taxon>
    </lineage>
</organism>
<dbReference type="Pfam" id="PF22458">
    <property type="entry name" value="RsmF-B_ferredox"/>
    <property type="match status" value="1"/>
</dbReference>
<dbReference type="GO" id="GO:0005737">
    <property type="term" value="C:cytoplasm"/>
    <property type="evidence" value="ECO:0007669"/>
    <property type="project" value="UniProtKB-SubCell"/>
</dbReference>
<dbReference type="InterPro" id="IPR004573">
    <property type="entry name" value="rRNA_ssu_MeTfrase_B"/>
</dbReference>
<dbReference type="InterPro" id="IPR001678">
    <property type="entry name" value="MeTrfase_RsmB-F_NOP2_dom"/>
</dbReference>
<dbReference type="NCBIfam" id="NF011494">
    <property type="entry name" value="PRK14902.1"/>
    <property type="match status" value="1"/>
</dbReference>
<dbReference type="InterPro" id="IPR006027">
    <property type="entry name" value="NusB_RsmB_TIM44"/>
</dbReference>
<dbReference type="PRINTS" id="PR02008">
    <property type="entry name" value="RCMTFAMILY"/>
</dbReference>
<evidence type="ECO:0000256" key="5">
    <source>
        <dbReference type="ARBA" id="ARBA00022552"/>
    </source>
</evidence>
<evidence type="ECO:0000256" key="7">
    <source>
        <dbReference type="ARBA" id="ARBA00022679"/>
    </source>
</evidence>
<dbReference type="PANTHER" id="PTHR22807">
    <property type="entry name" value="NOP2 YEAST -RELATED NOL1/NOP2/FMU SUN DOMAIN-CONTAINING"/>
    <property type="match status" value="1"/>
</dbReference>
<dbReference type="EC" id="2.1.1.176" evidence="3"/>
<evidence type="ECO:0000313" key="15">
    <source>
        <dbReference type="EMBL" id="MBD3867130.1"/>
    </source>
</evidence>
<evidence type="ECO:0000256" key="11">
    <source>
        <dbReference type="ARBA" id="ARBA00031088"/>
    </source>
</evidence>
<dbReference type="Gene3D" id="3.40.50.150">
    <property type="entry name" value="Vaccinia Virus protein VP39"/>
    <property type="match status" value="1"/>
</dbReference>
<dbReference type="EMBL" id="JACXWD010000006">
    <property type="protein sequence ID" value="MBD3867130.1"/>
    <property type="molecule type" value="Genomic_DNA"/>
</dbReference>
<keyword evidence="7 13" id="KW-0808">Transferase</keyword>
<evidence type="ECO:0000256" key="1">
    <source>
        <dbReference type="ARBA" id="ARBA00002724"/>
    </source>
</evidence>
<feature type="binding site" evidence="13">
    <location>
        <position position="285"/>
    </location>
    <ligand>
        <name>S-adenosyl-L-methionine</name>
        <dbReference type="ChEBI" id="CHEBI:59789"/>
    </ligand>
</feature>
<feature type="binding site" evidence="13">
    <location>
        <position position="312"/>
    </location>
    <ligand>
        <name>S-adenosyl-L-methionine</name>
        <dbReference type="ChEBI" id="CHEBI:59789"/>
    </ligand>
</feature>
<dbReference type="InterPro" id="IPR035926">
    <property type="entry name" value="NusB-like_sf"/>
</dbReference>
<dbReference type="GO" id="GO:0003723">
    <property type="term" value="F:RNA binding"/>
    <property type="evidence" value="ECO:0007669"/>
    <property type="project" value="UniProtKB-UniRule"/>
</dbReference>
<dbReference type="AlphaFoldDB" id="A0A8J6Y4N7"/>
<keyword evidence="5" id="KW-0698">rRNA processing</keyword>
<comment type="function">
    <text evidence="1">Specifically methylates the cytosine at position 967 (m5C967) of 16S rRNA.</text>
</comment>
<keyword evidence="8 13" id="KW-0949">S-adenosyl-L-methionine</keyword>
<dbReference type="Gene3D" id="1.10.940.10">
    <property type="entry name" value="NusB-like"/>
    <property type="match status" value="1"/>
</dbReference>
<feature type="domain" description="SAM-dependent MTase RsmB/NOP-type" evidence="14">
    <location>
        <begin position="173"/>
        <end position="446"/>
    </location>
</feature>
<evidence type="ECO:0000256" key="8">
    <source>
        <dbReference type="ARBA" id="ARBA00022691"/>
    </source>
</evidence>
<dbReference type="GO" id="GO:0006355">
    <property type="term" value="P:regulation of DNA-templated transcription"/>
    <property type="evidence" value="ECO:0007669"/>
    <property type="project" value="InterPro"/>
</dbReference>
<sequence>MAEQLDPRREAVRILDRVERGGAYASALLENVEPRFRDRRDRALLHALVLGVLRRRPAMDHAISRLSSRPLEEIDPELLQVLRVGAFMLLEMDRIPTFAVLDVMVSVAAGLGGPGTAGFVNGVLRALSRDLDAHRVDAPSPGVVRQLALALGHPAWWTGRVVERVGWDEAVELLEADNRPAPTVIRVNRSRSTPADLVERMSAEEVSLTACEYVPGAFRVEGVVQATAAFAEGLAHIQDEGSQLLPLLLGGSLSGRILDACAAPGGKTMVLAEMADQGSELVAVDRNESRLKKVTQNARRLGHEGIATVVADMATPAPSVEGKFDHVLVDAPCSGTGTLRRHPEIRWRLQVDDLARLAARQEKILTGAAALLAPGGSLVYGVCSMEHEEGAGVVAGFLERHPEFTVADPGPNLPESCRPLVGDDRFVRTSPVIGMDGFFGALLRRAE</sequence>
<keyword evidence="9 13" id="KW-0694">RNA-binding</keyword>
<reference evidence="15 16" key="1">
    <citation type="submission" date="2020-08" db="EMBL/GenBank/DDBJ databases">
        <title>Acidobacteriota in marine sediments use diverse sulfur dissimilation pathways.</title>
        <authorList>
            <person name="Wasmund K."/>
        </authorList>
    </citation>
    <scope>NUCLEOTIDE SEQUENCE [LARGE SCALE GENOMIC DNA]</scope>
    <source>
        <strain evidence="15">MAG AM4</strain>
    </source>
</reference>
<dbReference type="InterPro" id="IPR049560">
    <property type="entry name" value="MeTrfase_RsmB-F_NOP2_cat"/>
</dbReference>
<dbReference type="SUPFAM" id="SSF48013">
    <property type="entry name" value="NusB-like"/>
    <property type="match status" value="1"/>
</dbReference>
<feature type="binding site" evidence="13">
    <location>
        <begin position="261"/>
        <end position="267"/>
    </location>
    <ligand>
        <name>S-adenosyl-L-methionine</name>
        <dbReference type="ChEBI" id="CHEBI:59789"/>
    </ligand>
</feature>
<dbReference type="InterPro" id="IPR054728">
    <property type="entry name" value="RsmB-like_ferredoxin"/>
</dbReference>
<dbReference type="NCBIfam" id="TIGR00563">
    <property type="entry name" value="rsmB"/>
    <property type="match status" value="1"/>
</dbReference>
<proteinExistence type="inferred from homology"/>
<evidence type="ECO:0000256" key="4">
    <source>
        <dbReference type="ARBA" id="ARBA00022490"/>
    </source>
</evidence>
<dbReference type="Proteomes" id="UP000648239">
    <property type="component" value="Unassembled WGS sequence"/>
</dbReference>
<dbReference type="InterPro" id="IPR029063">
    <property type="entry name" value="SAM-dependent_MTases_sf"/>
</dbReference>
<comment type="catalytic activity">
    <reaction evidence="12">
        <text>cytidine(967) in 16S rRNA + S-adenosyl-L-methionine = 5-methylcytidine(967) in 16S rRNA + S-adenosyl-L-homocysteine + H(+)</text>
        <dbReference type="Rhea" id="RHEA:42748"/>
        <dbReference type="Rhea" id="RHEA-COMP:10219"/>
        <dbReference type="Rhea" id="RHEA-COMP:10220"/>
        <dbReference type="ChEBI" id="CHEBI:15378"/>
        <dbReference type="ChEBI" id="CHEBI:57856"/>
        <dbReference type="ChEBI" id="CHEBI:59789"/>
        <dbReference type="ChEBI" id="CHEBI:74483"/>
        <dbReference type="ChEBI" id="CHEBI:82748"/>
        <dbReference type="EC" id="2.1.1.176"/>
    </reaction>
</comment>
<dbReference type="GO" id="GO:0008649">
    <property type="term" value="F:rRNA methyltransferase activity"/>
    <property type="evidence" value="ECO:0007669"/>
    <property type="project" value="InterPro"/>
</dbReference>
<dbReference type="SUPFAM" id="SSF53335">
    <property type="entry name" value="S-adenosyl-L-methionine-dependent methyltransferases"/>
    <property type="match status" value="1"/>
</dbReference>
<comment type="subcellular location">
    <subcellularLocation>
        <location evidence="2">Cytoplasm</location>
    </subcellularLocation>
</comment>
<dbReference type="PROSITE" id="PS51686">
    <property type="entry name" value="SAM_MT_RSMB_NOP"/>
    <property type="match status" value="1"/>
</dbReference>
<dbReference type="Pfam" id="PF01029">
    <property type="entry name" value="NusB"/>
    <property type="match status" value="1"/>
</dbReference>
<comment type="similarity">
    <text evidence="13">Belongs to the class I-like SAM-binding methyltransferase superfamily. RsmB/NOP family.</text>
</comment>
<dbReference type="CDD" id="cd02440">
    <property type="entry name" value="AdoMet_MTases"/>
    <property type="match status" value="1"/>
</dbReference>
<evidence type="ECO:0000256" key="13">
    <source>
        <dbReference type="PROSITE-ProRule" id="PRU01023"/>
    </source>
</evidence>